<organism evidence="1 2">
    <name type="scientific">Mythimna loreyi</name>
    <dbReference type="NCBI Taxonomy" id="667449"/>
    <lineage>
        <taxon>Eukaryota</taxon>
        <taxon>Metazoa</taxon>
        <taxon>Ecdysozoa</taxon>
        <taxon>Arthropoda</taxon>
        <taxon>Hexapoda</taxon>
        <taxon>Insecta</taxon>
        <taxon>Pterygota</taxon>
        <taxon>Neoptera</taxon>
        <taxon>Endopterygota</taxon>
        <taxon>Lepidoptera</taxon>
        <taxon>Glossata</taxon>
        <taxon>Ditrysia</taxon>
        <taxon>Noctuoidea</taxon>
        <taxon>Noctuidae</taxon>
        <taxon>Noctuinae</taxon>
        <taxon>Hadenini</taxon>
        <taxon>Mythimna</taxon>
    </lineage>
</organism>
<comment type="caution">
    <text evidence="1">The sequence shown here is derived from an EMBL/GenBank/DDBJ whole genome shotgun (WGS) entry which is preliminary data.</text>
</comment>
<keyword evidence="2" id="KW-1185">Reference proteome</keyword>
<name>A0ACC2QLM7_9NEOP</name>
<accession>A0ACC2QLM7</accession>
<gene>
    <name evidence="1" type="ORF">PYW08_006075</name>
</gene>
<dbReference type="EMBL" id="CM056795">
    <property type="protein sequence ID" value="KAJ8720610.1"/>
    <property type="molecule type" value="Genomic_DNA"/>
</dbReference>
<proteinExistence type="predicted"/>
<protein>
    <submittedName>
        <fullName evidence="1">Uncharacterized protein</fullName>
    </submittedName>
</protein>
<evidence type="ECO:0000313" key="2">
    <source>
        <dbReference type="Proteomes" id="UP001231649"/>
    </source>
</evidence>
<reference evidence="1" key="1">
    <citation type="submission" date="2023-03" db="EMBL/GenBank/DDBJ databases">
        <title>Chromosome-level genomes of two armyworms, Mythimna separata and Mythimna loreyi, provide insights into the biosynthesis and reception of sex pheromones.</title>
        <authorList>
            <person name="Zhao H."/>
        </authorList>
    </citation>
    <scope>NUCLEOTIDE SEQUENCE</scope>
    <source>
        <strain evidence="1">BeijingLab</strain>
    </source>
</reference>
<dbReference type="Proteomes" id="UP001231649">
    <property type="component" value="Chromosome 19"/>
</dbReference>
<sequence>MSLLSAVLQEANKVSTQDLKKSRDQILPVIKDLTERVQLLSWALQQNIIDTYVNFTTTKSLEQLNYKNRKAKILSDHSKCIEDMESLQERIEMNDEEFKSHCAKLNKSIDILKDLCVIVDGKRVLEKANHEFGRYNYSDAMLAVKNLKKELKNLKFEGNMAKALTAINAQAENQLSLYIAQLSVEWEDIFTWSEKKGLKFLTYSLSVQQSDPFLLQKILNTLYATERMYAELCLFSHFFINNLLHNVIRHNCDIFTEDHTGAIVFNIKIDLNDSNKPNYQTIFINLTAIFEFLHSTLGSQFESEKTFIEIFAETIRQKFFNKIIEDCIRMNLPSCDSSYQNYKNIVIELDSFNKFLIDLKFVKADESPLNKYIDDTECVLYNKKCDKLLSDVRILLKESLSHGIITVGSEPTNENESILDVTDNNVVWDITKPLFLPKCKISQNVKAIMSLIVEHLEESAKLPEKYSRQLVDYIKNIAVMYQSLVPKKFKVNLECCSAEIALFFNNCFYLAHGLLGPPWCNSLPRSLADQLAVVLLECIQDLRVLGLEKISLYLQNQKSSIMQSIEANGTPWTHDSYEQFDCAINNAIAIMKDLKSCWLNVLPSRMYEMSVCTLVQTLCQSVLERVLADSKPVSEELVYMLAMRVERIVDDVFMLFEMSVCTLVRTLCQSVLERVLAACKPASEELVYMLAMRVERIVHDVFMLFEEPIQFETKINVWCKFTKLPQLLKAQLLEISDLWNKDRDQFKNYTCEEVRQIVKMRFPDDKYRLKILKEIQ</sequence>
<evidence type="ECO:0000313" key="1">
    <source>
        <dbReference type="EMBL" id="KAJ8720610.1"/>
    </source>
</evidence>